<dbReference type="PANTHER" id="PTHR42852">
    <property type="entry name" value="THIOL:DISULFIDE INTERCHANGE PROTEIN DSBE"/>
    <property type="match status" value="1"/>
</dbReference>
<organism evidence="7 8">
    <name type="scientific">Methylomonas rapida</name>
    <dbReference type="NCBI Taxonomy" id="2963939"/>
    <lineage>
        <taxon>Bacteria</taxon>
        <taxon>Pseudomonadati</taxon>
        <taxon>Pseudomonadota</taxon>
        <taxon>Gammaproteobacteria</taxon>
        <taxon>Methylococcales</taxon>
        <taxon>Methylococcaceae</taxon>
        <taxon>Methylomonas</taxon>
    </lineage>
</organism>
<evidence type="ECO:0000256" key="2">
    <source>
        <dbReference type="ARBA" id="ARBA00007758"/>
    </source>
</evidence>
<gene>
    <name evidence="7" type="ORF">NM686_011730</name>
</gene>
<protein>
    <submittedName>
        <fullName evidence="7">DsbE family thiol:disulfide interchange protein</fullName>
    </submittedName>
</protein>
<dbReference type="SUPFAM" id="SSF52833">
    <property type="entry name" value="Thioredoxin-like"/>
    <property type="match status" value="1"/>
</dbReference>
<dbReference type="EMBL" id="CP113517">
    <property type="protein sequence ID" value="WAR43068.1"/>
    <property type="molecule type" value="Genomic_DNA"/>
</dbReference>
<proteinExistence type="inferred from homology"/>
<name>A0ABY7GGY7_9GAMM</name>
<keyword evidence="3" id="KW-0201">Cytochrome c-type biogenesis</keyword>
<dbReference type="InterPro" id="IPR013766">
    <property type="entry name" value="Thioredoxin_domain"/>
</dbReference>
<evidence type="ECO:0000313" key="7">
    <source>
        <dbReference type="EMBL" id="WAR43068.1"/>
    </source>
</evidence>
<dbReference type="Proteomes" id="UP001162780">
    <property type="component" value="Chromosome"/>
</dbReference>
<accession>A0ABY7GGY7</accession>
<keyword evidence="8" id="KW-1185">Reference proteome</keyword>
<dbReference type="InterPro" id="IPR013740">
    <property type="entry name" value="Redoxin"/>
</dbReference>
<dbReference type="PANTHER" id="PTHR42852:SF6">
    <property type="entry name" value="THIOL:DISULFIDE INTERCHANGE PROTEIN DSBE"/>
    <property type="match status" value="1"/>
</dbReference>
<evidence type="ECO:0000256" key="4">
    <source>
        <dbReference type="ARBA" id="ARBA00023157"/>
    </source>
</evidence>
<evidence type="ECO:0000256" key="3">
    <source>
        <dbReference type="ARBA" id="ARBA00022748"/>
    </source>
</evidence>
<dbReference type="InterPro" id="IPR004799">
    <property type="entry name" value="Periplasmic_diS_OxRdtase_DsbE"/>
</dbReference>
<keyword evidence="5" id="KW-0676">Redox-active center</keyword>
<evidence type="ECO:0000256" key="1">
    <source>
        <dbReference type="ARBA" id="ARBA00004383"/>
    </source>
</evidence>
<evidence type="ECO:0000313" key="8">
    <source>
        <dbReference type="Proteomes" id="UP001162780"/>
    </source>
</evidence>
<dbReference type="Gene3D" id="3.40.30.10">
    <property type="entry name" value="Glutaredoxin"/>
    <property type="match status" value="1"/>
</dbReference>
<dbReference type="PROSITE" id="PS51352">
    <property type="entry name" value="THIOREDOXIN_2"/>
    <property type="match status" value="1"/>
</dbReference>
<dbReference type="NCBIfam" id="TIGR00385">
    <property type="entry name" value="dsbE"/>
    <property type="match status" value="1"/>
</dbReference>
<comment type="subcellular location">
    <subcellularLocation>
        <location evidence="1">Cell inner membrane</location>
        <topology evidence="1">Single-pass membrane protein</topology>
        <orientation evidence="1">Periplasmic side</orientation>
    </subcellularLocation>
</comment>
<keyword evidence="4" id="KW-1015">Disulfide bond</keyword>
<dbReference type="RefSeq" id="WP_255188046.1">
    <property type="nucleotide sequence ID" value="NZ_CP113517.1"/>
</dbReference>
<evidence type="ECO:0000259" key="6">
    <source>
        <dbReference type="PROSITE" id="PS51352"/>
    </source>
</evidence>
<reference evidence="7" key="1">
    <citation type="submission" date="2022-11" db="EMBL/GenBank/DDBJ databases">
        <title>Methylomonas rapida sp. nov., Carotenoid-Producing Obligate Methanotrophs with High Growth Characteristics and Biotechnological Potential.</title>
        <authorList>
            <person name="Tikhonova E.N."/>
            <person name="Suleimanov R.Z."/>
            <person name="Miroshnikov K."/>
            <person name="Oshkin I.Y."/>
            <person name="Belova S.E."/>
            <person name="Danilova O.V."/>
            <person name="Ashikhmin A."/>
            <person name="Konopkin A."/>
            <person name="But S.Y."/>
            <person name="Khmelenina V.N."/>
            <person name="Kuznetsov N."/>
            <person name="Pimenov N.V."/>
            <person name="Dedysh S.N."/>
        </authorList>
    </citation>
    <scope>NUCLEOTIDE SEQUENCE</scope>
    <source>
        <strain evidence="7">MP1</strain>
    </source>
</reference>
<dbReference type="CDD" id="cd03010">
    <property type="entry name" value="TlpA_like_DsbE"/>
    <property type="match status" value="1"/>
</dbReference>
<sequence length="179" mass="20098">MLKFKYLLPLALFIVLAVFLAVGLRLNPKDIPSPLIDKPAPAFALPILGTPEKKLSNQDLQGKVWLFNVWASWCVSCRQEHPLLLELAKLKLVTLVGLNYKDEAPAAAQWLRQLGNPYDVSIMDVDGRLGIDYGVYGVPETFVVDKRGIIRYKHTGPVEPGDIERLFLPLIRQLQQEPA</sequence>
<evidence type="ECO:0000256" key="5">
    <source>
        <dbReference type="ARBA" id="ARBA00023284"/>
    </source>
</evidence>
<dbReference type="InterPro" id="IPR050553">
    <property type="entry name" value="Thioredoxin_ResA/DsbE_sf"/>
</dbReference>
<comment type="similarity">
    <text evidence="2">Belongs to the thioredoxin family. DsbE subfamily.</text>
</comment>
<dbReference type="InterPro" id="IPR036249">
    <property type="entry name" value="Thioredoxin-like_sf"/>
</dbReference>
<feature type="domain" description="Thioredoxin" evidence="6">
    <location>
        <begin position="34"/>
        <end position="176"/>
    </location>
</feature>
<dbReference type="Pfam" id="PF08534">
    <property type="entry name" value="Redoxin"/>
    <property type="match status" value="1"/>
</dbReference>